<keyword evidence="1" id="KW-1133">Transmembrane helix</keyword>
<keyword evidence="1" id="KW-0472">Membrane</keyword>
<keyword evidence="1" id="KW-0812">Transmembrane</keyword>
<proteinExistence type="predicted"/>
<organism evidence="2 3">
    <name type="scientific">Puccinia sorghi</name>
    <dbReference type="NCBI Taxonomy" id="27349"/>
    <lineage>
        <taxon>Eukaryota</taxon>
        <taxon>Fungi</taxon>
        <taxon>Dikarya</taxon>
        <taxon>Basidiomycota</taxon>
        <taxon>Pucciniomycotina</taxon>
        <taxon>Pucciniomycetes</taxon>
        <taxon>Pucciniales</taxon>
        <taxon>Pucciniaceae</taxon>
        <taxon>Puccinia</taxon>
    </lineage>
</organism>
<dbReference type="VEuPathDB" id="FungiDB:VP01_2946g1"/>
<protein>
    <submittedName>
        <fullName evidence="2">Uncharacterized protein</fullName>
    </submittedName>
</protein>
<evidence type="ECO:0000313" key="2">
    <source>
        <dbReference type="EMBL" id="KNZ54440.1"/>
    </source>
</evidence>
<evidence type="ECO:0000313" key="3">
    <source>
        <dbReference type="Proteomes" id="UP000037035"/>
    </source>
</evidence>
<sequence>MILSSSCNQRLLCVTMLPQYLCNNCKKNMLNCLQLTCRNTQEDSVVCTVTVPKHLHMQKYVLSRFFSQCVQPCMRLLILLFTLCLSPSSWDYYPLLPLLHHYNTYQQTSPPPYPVHCMYYKLPPLVMKNQTRAKEELEKDEIMRNEGLRVAASSSDAETDWEVVEEYSVDEKGGDGVKEIILNGKEISHDRADRIQLICCVAHPSEEENLNHLLFFNYSIEHTDPLINCQGGLTEESQRTSSGGTAGLPFLISMFFHIDHVKLLAHLYSFVQAFFVLILSPKKTLFVVYFFLCCGQVQIIRSLFTTISFSLIAAIIYKSQKLTGHWRRVGWTRVLLESAAGGKTGFSCAANRGSGFEHSRVWNCRRMRVAWGGVERSAKIFRISFQVSAAKSGDRECLLTESRSLSLLLCPVFHSKTKDYLKTTEKNSQLTVCLFTMATPMTLATSGCNLWVSLIWKICNLAQNIGKINCGTYRILPILYGLSCRNSGSFCCYSNISPTVSQPRFDAQSPCILHSDCSKTSKYANRWSLDDSLTGTCWISTAGS</sequence>
<gene>
    <name evidence="2" type="ORF">VP01_2946g1</name>
</gene>
<dbReference type="Proteomes" id="UP000037035">
    <property type="component" value="Unassembled WGS sequence"/>
</dbReference>
<evidence type="ECO:0000256" key="1">
    <source>
        <dbReference type="SAM" id="Phobius"/>
    </source>
</evidence>
<accession>A0A0L6V2S0</accession>
<comment type="caution">
    <text evidence="2">The sequence shown here is derived from an EMBL/GenBank/DDBJ whole genome shotgun (WGS) entry which is preliminary data.</text>
</comment>
<keyword evidence="3" id="KW-1185">Reference proteome</keyword>
<feature type="transmembrane region" description="Helical" evidence="1">
    <location>
        <begin position="286"/>
        <end position="317"/>
    </location>
</feature>
<dbReference type="EMBL" id="LAVV01007886">
    <property type="protein sequence ID" value="KNZ54440.1"/>
    <property type="molecule type" value="Genomic_DNA"/>
</dbReference>
<dbReference type="AlphaFoldDB" id="A0A0L6V2S0"/>
<name>A0A0L6V2S0_9BASI</name>
<reference evidence="2 3" key="1">
    <citation type="submission" date="2015-08" db="EMBL/GenBank/DDBJ databases">
        <title>Next Generation Sequencing and Analysis of the Genome of Puccinia sorghi L Schw, the Causal Agent of Maize Common Rust.</title>
        <authorList>
            <person name="Rochi L."/>
            <person name="Burguener G."/>
            <person name="Darino M."/>
            <person name="Turjanski A."/>
            <person name="Kreff E."/>
            <person name="Dieguez M.J."/>
            <person name="Sacco F."/>
        </authorList>
    </citation>
    <scope>NUCLEOTIDE SEQUENCE [LARGE SCALE GENOMIC DNA]</scope>
    <source>
        <strain evidence="2 3">RO10H11247</strain>
    </source>
</reference>